<evidence type="ECO:0000313" key="2">
    <source>
        <dbReference type="EMBL" id="QQP40409.1"/>
    </source>
</evidence>
<proteinExistence type="predicted"/>
<dbReference type="EMBL" id="CP045898">
    <property type="protein sequence ID" value="QQP40409.1"/>
    <property type="molecule type" value="Genomic_DNA"/>
</dbReference>
<protein>
    <submittedName>
        <fullName evidence="2">LOC101070636</fullName>
    </submittedName>
</protein>
<evidence type="ECO:0000256" key="1">
    <source>
        <dbReference type="SAM" id="MobiDB-lite"/>
    </source>
</evidence>
<name>A0A7T8GYX7_CALRO</name>
<keyword evidence="3" id="KW-1185">Reference proteome</keyword>
<feature type="compositionally biased region" description="Polar residues" evidence="1">
    <location>
        <begin position="19"/>
        <end position="28"/>
    </location>
</feature>
<accession>A0A7T8GYX7</accession>
<reference evidence="3" key="1">
    <citation type="submission" date="2021-01" db="EMBL/GenBank/DDBJ databases">
        <title>Caligus Genome Assembly.</title>
        <authorList>
            <person name="Gallardo-Escarate C."/>
        </authorList>
    </citation>
    <scope>NUCLEOTIDE SEQUENCE [LARGE SCALE GENOMIC DNA]</scope>
</reference>
<dbReference type="OrthoDB" id="6365049at2759"/>
<dbReference type="Proteomes" id="UP000595437">
    <property type="component" value="Chromosome 9"/>
</dbReference>
<feature type="region of interest" description="Disordered" evidence="1">
    <location>
        <begin position="1"/>
        <end position="28"/>
    </location>
</feature>
<evidence type="ECO:0000313" key="3">
    <source>
        <dbReference type="Proteomes" id="UP000595437"/>
    </source>
</evidence>
<organism evidence="2 3">
    <name type="scientific">Caligus rogercresseyi</name>
    <name type="common">Sea louse</name>
    <dbReference type="NCBI Taxonomy" id="217165"/>
    <lineage>
        <taxon>Eukaryota</taxon>
        <taxon>Metazoa</taxon>
        <taxon>Ecdysozoa</taxon>
        <taxon>Arthropoda</taxon>
        <taxon>Crustacea</taxon>
        <taxon>Multicrustacea</taxon>
        <taxon>Hexanauplia</taxon>
        <taxon>Copepoda</taxon>
        <taxon>Siphonostomatoida</taxon>
        <taxon>Caligidae</taxon>
        <taxon>Caligus</taxon>
    </lineage>
</organism>
<dbReference type="AlphaFoldDB" id="A0A7T8GYX7"/>
<sequence length="61" mass="6795">MTGSPESEAFQEGLLEIRNTPTRHGTLSPAQLVFGRPMRSRLPSHNLTFDKIGRSVLTNMI</sequence>
<gene>
    <name evidence="2" type="ORF">FKW44_014435</name>
</gene>